<reference evidence="1 2" key="1">
    <citation type="journal article" date="2009" name="Genome Res.">
        <title>Whole genome sequence of Desulfovibrio magneticus strain RS-1 revealed common gene clusters in magnetotactic bacteria.</title>
        <authorList>
            <person name="Nakazawa H."/>
            <person name="Arakaki A."/>
            <person name="Narita-Yamada S."/>
            <person name="Yashiro I."/>
            <person name="Jinno K."/>
            <person name="Aoki N."/>
            <person name="Tsuruyama A."/>
            <person name="Okamura Y."/>
            <person name="Tanikawa S."/>
            <person name="Fujita N."/>
            <person name="Takeyama H."/>
            <person name="Matsunaga T."/>
        </authorList>
    </citation>
    <scope>NUCLEOTIDE SEQUENCE [LARGE SCALE GENOMIC DNA]</scope>
    <source>
        <strain evidence="2">ATCC 700980 / DSM 13731 / RS-1</strain>
    </source>
</reference>
<organism evidence="1 2">
    <name type="scientific">Solidesulfovibrio magneticus (strain ATCC 700980 / DSM 13731 / RS-1)</name>
    <name type="common">Desulfovibrio magneticus</name>
    <dbReference type="NCBI Taxonomy" id="573370"/>
    <lineage>
        <taxon>Bacteria</taxon>
        <taxon>Pseudomonadati</taxon>
        <taxon>Thermodesulfobacteriota</taxon>
        <taxon>Desulfovibrionia</taxon>
        <taxon>Desulfovibrionales</taxon>
        <taxon>Desulfovibrionaceae</taxon>
        <taxon>Solidesulfovibrio</taxon>
    </lineage>
</organism>
<keyword evidence="2" id="KW-1185">Reference proteome</keyword>
<name>C4XPY8_SOLM1</name>
<protein>
    <submittedName>
        <fullName evidence="1">Uncharacterized protein</fullName>
    </submittedName>
</protein>
<dbReference type="EMBL" id="AP010904">
    <property type="protein sequence ID" value="BAH77688.1"/>
    <property type="molecule type" value="Genomic_DNA"/>
</dbReference>
<evidence type="ECO:0000313" key="2">
    <source>
        <dbReference type="Proteomes" id="UP000009071"/>
    </source>
</evidence>
<sequence length="55" mass="6627">MYKFFDVFFKYKSTSLFRPLDTKAEQCSFSIRFFIQSDLVTNHKGFAELNDRFIT</sequence>
<dbReference type="KEGG" id="dma:DMR_41970"/>
<dbReference type="HOGENOM" id="CLU_3024739_0_0_7"/>
<accession>C4XPY8</accession>
<dbReference type="AlphaFoldDB" id="C4XPY8"/>
<gene>
    <name evidence="1" type="ordered locus">DMR_41970</name>
</gene>
<dbReference type="Proteomes" id="UP000009071">
    <property type="component" value="Chromosome"/>
</dbReference>
<evidence type="ECO:0000313" key="1">
    <source>
        <dbReference type="EMBL" id="BAH77688.1"/>
    </source>
</evidence>
<proteinExistence type="predicted"/>